<organism evidence="2">
    <name type="scientific">Hexamita inflata</name>
    <dbReference type="NCBI Taxonomy" id="28002"/>
    <lineage>
        <taxon>Eukaryota</taxon>
        <taxon>Metamonada</taxon>
        <taxon>Diplomonadida</taxon>
        <taxon>Hexamitidae</taxon>
        <taxon>Hexamitinae</taxon>
        <taxon>Hexamita</taxon>
    </lineage>
</organism>
<dbReference type="EMBL" id="CAXDID020000458">
    <property type="protein sequence ID" value="CAL6093475.1"/>
    <property type="molecule type" value="Genomic_DNA"/>
</dbReference>
<evidence type="ECO:0000313" key="2">
    <source>
        <dbReference type="EMBL" id="CAI9930190.1"/>
    </source>
</evidence>
<feature type="compositionally biased region" description="Basic residues" evidence="1">
    <location>
        <begin position="1"/>
        <end position="15"/>
    </location>
</feature>
<sequence length="116" mass="13795">MHFLAHKQGKIRKNGQKPPLVKYAPPSQKPSKPSIKNRKTVVLGHLNYVNQFIIYYFSIHNYVLCKFWSFKFKSKHRLSQKMVKMNYKNRFSHASVFTFSKDPTWPSLSRLRTSFT</sequence>
<keyword evidence="4" id="KW-1185">Reference proteome</keyword>
<reference evidence="3 4" key="2">
    <citation type="submission" date="2024-07" db="EMBL/GenBank/DDBJ databases">
        <authorList>
            <person name="Akdeniz Z."/>
        </authorList>
    </citation>
    <scope>NUCLEOTIDE SEQUENCE [LARGE SCALE GENOMIC DNA]</scope>
</reference>
<accession>A0AA86TV92</accession>
<dbReference type="Proteomes" id="UP001642409">
    <property type="component" value="Unassembled WGS sequence"/>
</dbReference>
<protein>
    <submittedName>
        <fullName evidence="3">Hypothetical_protein</fullName>
    </submittedName>
</protein>
<dbReference type="EMBL" id="CATOUU010000452">
    <property type="protein sequence ID" value="CAI9930190.1"/>
    <property type="molecule type" value="Genomic_DNA"/>
</dbReference>
<evidence type="ECO:0000313" key="4">
    <source>
        <dbReference type="Proteomes" id="UP001642409"/>
    </source>
</evidence>
<feature type="region of interest" description="Disordered" evidence="1">
    <location>
        <begin position="1"/>
        <end position="35"/>
    </location>
</feature>
<gene>
    <name evidence="2" type="ORF">HINF_LOCUS17835</name>
    <name evidence="3" type="ORF">HINF_LOCUS67008</name>
</gene>
<comment type="caution">
    <text evidence="2">The sequence shown here is derived from an EMBL/GenBank/DDBJ whole genome shotgun (WGS) entry which is preliminary data.</text>
</comment>
<feature type="compositionally biased region" description="Low complexity" evidence="1">
    <location>
        <begin position="25"/>
        <end position="34"/>
    </location>
</feature>
<dbReference type="AlphaFoldDB" id="A0AA86TV92"/>
<evidence type="ECO:0000256" key="1">
    <source>
        <dbReference type="SAM" id="MobiDB-lite"/>
    </source>
</evidence>
<evidence type="ECO:0000313" key="3">
    <source>
        <dbReference type="EMBL" id="CAL6093475.1"/>
    </source>
</evidence>
<name>A0AA86TV92_9EUKA</name>
<proteinExistence type="predicted"/>
<reference evidence="2" key="1">
    <citation type="submission" date="2023-06" db="EMBL/GenBank/DDBJ databases">
        <authorList>
            <person name="Kurt Z."/>
        </authorList>
    </citation>
    <scope>NUCLEOTIDE SEQUENCE</scope>
</reference>